<feature type="non-terminal residue" evidence="1">
    <location>
        <position position="121"/>
    </location>
</feature>
<dbReference type="Proteomes" id="UP001212152">
    <property type="component" value="Unassembled WGS sequence"/>
</dbReference>
<comment type="caution">
    <text evidence="1">The sequence shown here is derived from an EMBL/GenBank/DDBJ whole genome shotgun (WGS) entry which is preliminary data.</text>
</comment>
<evidence type="ECO:0000313" key="1">
    <source>
        <dbReference type="EMBL" id="KAJ3164889.1"/>
    </source>
</evidence>
<gene>
    <name evidence="1" type="ORF">HDU87_003394</name>
</gene>
<accession>A0AAD5TCZ5</accession>
<organism evidence="1 2">
    <name type="scientific">Geranomyces variabilis</name>
    <dbReference type="NCBI Taxonomy" id="109894"/>
    <lineage>
        <taxon>Eukaryota</taxon>
        <taxon>Fungi</taxon>
        <taxon>Fungi incertae sedis</taxon>
        <taxon>Chytridiomycota</taxon>
        <taxon>Chytridiomycota incertae sedis</taxon>
        <taxon>Chytridiomycetes</taxon>
        <taxon>Spizellomycetales</taxon>
        <taxon>Powellomycetaceae</taxon>
        <taxon>Geranomyces</taxon>
    </lineage>
</organism>
<dbReference type="AlphaFoldDB" id="A0AAD5TCZ5"/>
<protein>
    <submittedName>
        <fullName evidence="1">Uncharacterized protein</fullName>
    </submittedName>
</protein>
<name>A0AAD5TCZ5_9FUNG</name>
<proteinExistence type="predicted"/>
<reference evidence="1" key="1">
    <citation type="submission" date="2020-05" db="EMBL/GenBank/DDBJ databases">
        <title>Phylogenomic resolution of chytrid fungi.</title>
        <authorList>
            <person name="Stajich J.E."/>
            <person name="Amses K."/>
            <person name="Simmons R."/>
            <person name="Seto K."/>
            <person name="Myers J."/>
            <person name="Bonds A."/>
            <person name="Quandt C.A."/>
            <person name="Barry K."/>
            <person name="Liu P."/>
            <person name="Grigoriev I."/>
            <person name="Longcore J.E."/>
            <person name="James T.Y."/>
        </authorList>
    </citation>
    <scope>NUCLEOTIDE SEQUENCE</scope>
    <source>
        <strain evidence="1">JEL0379</strain>
    </source>
</reference>
<keyword evidence="2" id="KW-1185">Reference proteome</keyword>
<feature type="non-terminal residue" evidence="1">
    <location>
        <position position="1"/>
    </location>
</feature>
<evidence type="ECO:0000313" key="2">
    <source>
        <dbReference type="Proteomes" id="UP001212152"/>
    </source>
</evidence>
<sequence length="121" mass="13765">RFALKAGTARSTEIADFFIAALKVVQHYYLLSMHYDKRDAVQQSVENALTRGLVKDTKIVYLGDAGTNDNGEQLIKVGVTDDAPTRIADLKELLPKGFRLFHVERHVDNRVLERLFKAHQR</sequence>
<dbReference type="EMBL" id="JADGJQ010000248">
    <property type="protein sequence ID" value="KAJ3164889.1"/>
    <property type="molecule type" value="Genomic_DNA"/>
</dbReference>